<proteinExistence type="predicted"/>
<dbReference type="InterPro" id="IPR003598">
    <property type="entry name" value="Ig_sub2"/>
</dbReference>
<keyword evidence="7" id="KW-1185">Reference proteome</keyword>
<dbReference type="PANTHER" id="PTHR35971">
    <property type="entry name" value="SI:DKEY-31G6.6"/>
    <property type="match status" value="1"/>
</dbReference>
<accession>A0A8S3VM38</accession>
<gene>
    <name evidence="6" type="ORF">MEDL_67436</name>
</gene>
<dbReference type="Gene3D" id="3.40.50.300">
    <property type="entry name" value="P-loop containing nucleotide triphosphate hydrolases"/>
    <property type="match status" value="1"/>
</dbReference>
<dbReference type="EMBL" id="CAJPWZ010003292">
    <property type="protein sequence ID" value="CAG2256070.1"/>
    <property type="molecule type" value="Genomic_DNA"/>
</dbReference>
<keyword evidence="3" id="KW-0597">Phosphoprotein</keyword>
<evidence type="ECO:0000313" key="6">
    <source>
        <dbReference type="EMBL" id="CAG2256070.1"/>
    </source>
</evidence>
<evidence type="ECO:0000259" key="5">
    <source>
        <dbReference type="PROSITE" id="PS50835"/>
    </source>
</evidence>
<dbReference type="GO" id="GO:0005737">
    <property type="term" value="C:cytoplasm"/>
    <property type="evidence" value="ECO:0007669"/>
    <property type="project" value="UniProtKB-SubCell"/>
</dbReference>
<feature type="domain" description="Ig-like" evidence="5">
    <location>
        <begin position="326"/>
        <end position="396"/>
    </location>
</feature>
<evidence type="ECO:0000256" key="3">
    <source>
        <dbReference type="ARBA" id="ARBA00022553"/>
    </source>
</evidence>
<dbReference type="AlphaFoldDB" id="A0A8S3VM38"/>
<dbReference type="OrthoDB" id="6159398at2759"/>
<dbReference type="PANTHER" id="PTHR35971:SF5">
    <property type="entry name" value="OBSCURIN LIKE CYTOSKELETAL ADAPTOR 1"/>
    <property type="match status" value="1"/>
</dbReference>
<dbReference type="Pfam" id="PF07679">
    <property type="entry name" value="I-set"/>
    <property type="match status" value="2"/>
</dbReference>
<dbReference type="InterPro" id="IPR013098">
    <property type="entry name" value="Ig_I-set"/>
</dbReference>
<evidence type="ECO:0000256" key="1">
    <source>
        <dbReference type="ARBA" id="ARBA00004496"/>
    </source>
</evidence>
<feature type="domain" description="Ig-like" evidence="5">
    <location>
        <begin position="220"/>
        <end position="308"/>
    </location>
</feature>
<evidence type="ECO:0000313" key="7">
    <source>
        <dbReference type="Proteomes" id="UP000683360"/>
    </source>
</evidence>
<feature type="domain" description="Ig-like" evidence="5">
    <location>
        <begin position="412"/>
        <end position="435"/>
    </location>
</feature>
<dbReference type="InterPro" id="IPR007110">
    <property type="entry name" value="Ig-like_dom"/>
</dbReference>
<dbReference type="GO" id="GO:0004674">
    <property type="term" value="F:protein serine/threonine kinase activity"/>
    <property type="evidence" value="ECO:0007669"/>
    <property type="project" value="UniProtKB-EC"/>
</dbReference>
<dbReference type="EC" id="2.7.11.1" evidence="6"/>
<dbReference type="InterPro" id="IPR036179">
    <property type="entry name" value="Ig-like_dom_sf"/>
</dbReference>
<dbReference type="SMART" id="SM00409">
    <property type="entry name" value="IG"/>
    <property type="match status" value="4"/>
</dbReference>
<keyword evidence="6" id="KW-0808">Transferase</keyword>
<evidence type="ECO:0000256" key="4">
    <source>
        <dbReference type="ARBA" id="ARBA00023157"/>
    </source>
</evidence>
<dbReference type="InterPro" id="IPR013783">
    <property type="entry name" value="Ig-like_fold"/>
</dbReference>
<dbReference type="InterPro" id="IPR027417">
    <property type="entry name" value="P-loop_NTPase"/>
</dbReference>
<dbReference type="CDD" id="cd00096">
    <property type="entry name" value="Ig"/>
    <property type="match status" value="2"/>
</dbReference>
<comment type="subcellular location">
    <subcellularLocation>
        <location evidence="1">Cytoplasm</location>
    </subcellularLocation>
</comment>
<dbReference type="SMART" id="SM00408">
    <property type="entry name" value="IGc2"/>
    <property type="match status" value="2"/>
</dbReference>
<dbReference type="InterPro" id="IPR003599">
    <property type="entry name" value="Ig_sub"/>
</dbReference>
<keyword evidence="2" id="KW-0963">Cytoplasm</keyword>
<dbReference type="SUPFAM" id="SSF52540">
    <property type="entry name" value="P-loop containing nucleoside triphosphate hydrolases"/>
    <property type="match status" value="1"/>
</dbReference>
<evidence type="ECO:0000256" key="2">
    <source>
        <dbReference type="ARBA" id="ARBA00022490"/>
    </source>
</evidence>
<dbReference type="Proteomes" id="UP000683360">
    <property type="component" value="Unassembled WGS sequence"/>
</dbReference>
<dbReference type="SUPFAM" id="SSF48726">
    <property type="entry name" value="Immunoglobulin"/>
    <property type="match status" value="4"/>
</dbReference>
<organism evidence="6 7">
    <name type="scientific">Mytilus edulis</name>
    <name type="common">Blue mussel</name>
    <dbReference type="NCBI Taxonomy" id="6550"/>
    <lineage>
        <taxon>Eukaryota</taxon>
        <taxon>Metazoa</taxon>
        <taxon>Spiralia</taxon>
        <taxon>Lophotrochozoa</taxon>
        <taxon>Mollusca</taxon>
        <taxon>Bivalvia</taxon>
        <taxon>Autobranchia</taxon>
        <taxon>Pteriomorphia</taxon>
        <taxon>Mytilida</taxon>
        <taxon>Mytiloidea</taxon>
        <taxon>Mytilidae</taxon>
        <taxon>Mytilinae</taxon>
        <taxon>Mytilus</taxon>
    </lineage>
</organism>
<name>A0A8S3VM38_MYTED</name>
<reference evidence="6" key="1">
    <citation type="submission" date="2021-03" db="EMBL/GenBank/DDBJ databases">
        <authorList>
            <person name="Bekaert M."/>
        </authorList>
    </citation>
    <scope>NUCLEOTIDE SEQUENCE</scope>
</reference>
<dbReference type="Gene3D" id="2.60.40.10">
    <property type="entry name" value="Immunoglobulins"/>
    <property type="match status" value="3"/>
</dbReference>
<sequence>MNVPLGLHKICFGLLYAAFHHTRTQCPFQILTSNVYAGIEYLPRYNSNKTVSGVLEWTVTRKVTDYGQNVTLFCHVPNCCPKDAGWDRWTPVQQTLFIDVKTGRPNKKYDGKTEKDGYTLVIQNLTKNDLNVSYSCLYGVTLGQSKFLLEEDVFTDRSDNKPTGRFSGIQMSCRSSSCCGCGYCNIVYKEKERKTQKVKNYLQYNHFKLKFNFSGKAITPEGATLIDCFLGDPSSVDCIEGQNATLTCEVSHTSLPVEWLKDGNAVKLDENCEQFKEGTKHNLIIKNVKSDDSGKYCVKVGNFSRKIQLKIEDCFLGDPSSVDCIEGQNATLTCEVSHTSLPVEWLKDGNAVKLDENCEQTNEGTKHNLIIKNVKSDDTGKYCVKVGNFSREIQLKIKDCFLGDPSSVDCIEGQNATLTCEVSHTSLPVEWLKDGNAVKLDKNCEQTNKGTKTQPYNKEQIPTKDERNIYEKAMQTGTEIRQYVRIQVIGKDRVGKTSLVRRLLGKQLDDVISTDGIDIDKTCQIRTSDGEWIVGEGELNLYIPTCNGLNYCMC</sequence>
<dbReference type="PROSITE" id="PS50835">
    <property type="entry name" value="IG_LIKE"/>
    <property type="match status" value="3"/>
</dbReference>
<protein>
    <submittedName>
        <fullName evidence="6">TTN</fullName>
        <ecNumber evidence="6">2.7.11.1</ecNumber>
    </submittedName>
</protein>
<comment type="caution">
    <text evidence="6">The sequence shown here is derived from an EMBL/GenBank/DDBJ whole genome shotgun (WGS) entry which is preliminary data.</text>
</comment>
<keyword evidence="4" id="KW-1015">Disulfide bond</keyword>
<dbReference type="InterPro" id="IPR052385">
    <property type="entry name" value="Obscurin/Obscurin-like_Reg"/>
</dbReference>